<dbReference type="AlphaFoldDB" id="A0A024WMP0"/>
<evidence type="ECO:0000313" key="2">
    <source>
        <dbReference type="EMBL" id="ETW48258.1"/>
    </source>
</evidence>
<protein>
    <submittedName>
        <fullName evidence="2">Uncharacterized protein</fullName>
    </submittedName>
</protein>
<gene>
    <name evidence="2" type="ORF">PFMALIP_03722</name>
</gene>
<dbReference type="Proteomes" id="UP000030699">
    <property type="component" value="Unassembled WGS sequence"/>
</dbReference>
<reference evidence="2 3" key="1">
    <citation type="submission" date="2013-02" db="EMBL/GenBank/DDBJ databases">
        <title>The Genome Annotation of Plasmodium falciparum MaliPS096_E11.</title>
        <authorList>
            <consortium name="The Broad Institute Genome Sequencing Platform"/>
            <consortium name="The Broad Institute Genome Sequencing Center for Infectious Disease"/>
            <person name="Neafsey D."/>
            <person name="Hoffman S."/>
            <person name="Volkman S."/>
            <person name="Rosenthal P."/>
            <person name="Walker B."/>
            <person name="Young S.K."/>
            <person name="Zeng Q."/>
            <person name="Gargeya S."/>
            <person name="Fitzgerald M."/>
            <person name="Haas B."/>
            <person name="Abouelleil A."/>
            <person name="Allen A.W."/>
            <person name="Alvarado L."/>
            <person name="Arachchi H.M."/>
            <person name="Berlin A.M."/>
            <person name="Chapman S.B."/>
            <person name="Gainer-Dewar J."/>
            <person name="Goldberg J."/>
            <person name="Griggs A."/>
            <person name="Gujja S."/>
            <person name="Hansen M."/>
            <person name="Howarth C."/>
            <person name="Imamovic A."/>
            <person name="Ireland A."/>
            <person name="Larimer J."/>
            <person name="McCowan C."/>
            <person name="Murphy C."/>
            <person name="Pearson M."/>
            <person name="Poon T.W."/>
            <person name="Priest M."/>
            <person name="Roberts A."/>
            <person name="Saif S."/>
            <person name="Shea T."/>
            <person name="Sisk P."/>
            <person name="Sykes S."/>
            <person name="Wortman J."/>
            <person name="Nusbaum C."/>
            <person name="Birren B."/>
        </authorList>
    </citation>
    <scope>NUCLEOTIDE SEQUENCE [LARGE SCALE GENOMIC DNA]</scope>
    <source>
        <strain evidence="2 3">MaliPS096_E11</strain>
    </source>
</reference>
<name>A0A024WMP0_PLAFA</name>
<organism evidence="2 3">
    <name type="scientific">Plasmodium falciparum MaliPS096_E11</name>
    <dbReference type="NCBI Taxonomy" id="1036727"/>
    <lineage>
        <taxon>Eukaryota</taxon>
        <taxon>Sar</taxon>
        <taxon>Alveolata</taxon>
        <taxon>Apicomplexa</taxon>
        <taxon>Aconoidasida</taxon>
        <taxon>Haemosporida</taxon>
        <taxon>Plasmodiidae</taxon>
        <taxon>Plasmodium</taxon>
        <taxon>Plasmodium (Laverania)</taxon>
    </lineage>
</organism>
<feature type="region of interest" description="Disordered" evidence="1">
    <location>
        <begin position="1"/>
        <end position="24"/>
    </location>
</feature>
<sequence>MYKDIEDIQDDNKNNRKNKKSEHPIEKVIIRVKRRIDDTSIPSIYVKKSNKRICNGDFYKHIDTIIPEEGQHEKNIDCINLFLKHEKENYEMNNLSV</sequence>
<proteinExistence type="predicted"/>
<accession>A0A024WMP0</accession>
<reference evidence="2 3" key="2">
    <citation type="submission" date="2013-02" db="EMBL/GenBank/DDBJ databases">
        <title>The Genome Sequence of Plasmodium falciparum MaliPS096_E11.</title>
        <authorList>
            <consortium name="The Broad Institute Genome Sequencing Platform"/>
            <consortium name="The Broad Institute Genome Sequencing Center for Infectious Disease"/>
            <person name="Neafsey D."/>
            <person name="Cheeseman I."/>
            <person name="Volkman S."/>
            <person name="Adams J."/>
            <person name="Walker B."/>
            <person name="Young S.K."/>
            <person name="Zeng Q."/>
            <person name="Gargeya S."/>
            <person name="Fitzgerald M."/>
            <person name="Haas B."/>
            <person name="Abouelleil A."/>
            <person name="Alvarado L."/>
            <person name="Arachchi H.M."/>
            <person name="Berlin A.M."/>
            <person name="Chapman S.B."/>
            <person name="Dewar J."/>
            <person name="Goldberg J."/>
            <person name="Griggs A."/>
            <person name="Gujja S."/>
            <person name="Hansen M."/>
            <person name="Howarth C."/>
            <person name="Imamovic A."/>
            <person name="Larimer J."/>
            <person name="McCowan C."/>
            <person name="Murphy C."/>
            <person name="Neiman D."/>
            <person name="Pearson M."/>
            <person name="Priest M."/>
            <person name="Roberts A."/>
            <person name="Saif S."/>
            <person name="Shea T."/>
            <person name="Sisk P."/>
            <person name="Sykes S."/>
            <person name="Wortman J."/>
            <person name="Nusbaum C."/>
            <person name="Birren B."/>
        </authorList>
    </citation>
    <scope>NUCLEOTIDE SEQUENCE [LARGE SCALE GENOMIC DNA]</scope>
    <source>
        <strain evidence="2 3">MaliPS096_E11</strain>
    </source>
</reference>
<evidence type="ECO:0000256" key="1">
    <source>
        <dbReference type="SAM" id="MobiDB-lite"/>
    </source>
</evidence>
<dbReference type="EMBL" id="KI925583">
    <property type="protein sequence ID" value="ETW48258.1"/>
    <property type="molecule type" value="Genomic_DNA"/>
</dbReference>
<feature type="compositionally biased region" description="Basic and acidic residues" evidence="1">
    <location>
        <begin position="1"/>
        <end position="14"/>
    </location>
</feature>
<evidence type="ECO:0000313" key="3">
    <source>
        <dbReference type="Proteomes" id="UP000030699"/>
    </source>
</evidence>